<accession>A0A1J5PNC2</accession>
<name>A0A1J5PNC2_9ZZZZ</name>
<protein>
    <submittedName>
        <fullName evidence="1">Uncharacterized protein</fullName>
    </submittedName>
</protein>
<sequence>MPALLDAAFGGAQADDGQAARRAGDDHVEFRQALRHVGQADGFGAEALSQARTALDGAVGDHHAARLVCGKVGGHQFDHVSRADEQHAAVVQAFEHGLRQMDAGGCHADRMRADFRMGANLFRHRKSALEHLVERAAQGAGIGGKAHGFLHLPKNLWLAEHHRIQSAGDAKGMAYRAVLNQPIAVIGQVVQLHIAFAGKPVQQGLARIFLRGAIDFGAVAGR</sequence>
<reference evidence="1" key="1">
    <citation type="submission" date="2016-10" db="EMBL/GenBank/DDBJ databases">
        <title>Sequence of Gallionella enrichment culture.</title>
        <authorList>
            <person name="Poehlein A."/>
            <person name="Muehling M."/>
            <person name="Daniel R."/>
        </authorList>
    </citation>
    <scope>NUCLEOTIDE SEQUENCE</scope>
</reference>
<evidence type="ECO:0000313" key="1">
    <source>
        <dbReference type="EMBL" id="OIQ65069.1"/>
    </source>
</evidence>
<organism evidence="1">
    <name type="scientific">mine drainage metagenome</name>
    <dbReference type="NCBI Taxonomy" id="410659"/>
    <lineage>
        <taxon>unclassified sequences</taxon>
        <taxon>metagenomes</taxon>
        <taxon>ecological metagenomes</taxon>
    </lineage>
</organism>
<dbReference type="EMBL" id="MLJW01007614">
    <property type="protein sequence ID" value="OIQ65069.1"/>
    <property type="molecule type" value="Genomic_DNA"/>
</dbReference>
<comment type="caution">
    <text evidence="1">The sequence shown here is derived from an EMBL/GenBank/DDBJ whole genome shotgun (WGS) entry which is preliminary data.</text>
</comment>
<dbReference type="AlphaFoldDB" id="A0A1J5PNC2"/>
<gene>
    <name evidence="1" type="ORF">GALL_533750</name>
</gene>
<proteinExistence type="predicted"/>